<dbReference type="EMBL" id="BLIV01000011">
    <property type="protein sequence ID" value="GFE52290.1"/>
    <property type="molecule type" value="Genomic_DNA"/>
</dbReference>
<reference evidence="2 3" key="1">
    <citation type="submission" date="2019-12" db="EMBL/GenBank/DDBJ databases">
        <title>Roseobacter cerasinus sp. nov., isolated from seawater around aquaculture.</title>
        <authorList>
            <person name="Muramatsu S."/>
            <person name="Takabe Y."/>
            <person name="Mori K."/>
            <person name="Takaichi S."/>
            <person name="Hanada S."/>
        </authorList>
    </citation>
    <scope>NUCLEOTIDE SEQUENCE [LARGE SCALE GENOMIC DNA]</scope>
    <source>
        <strain evidence="2 3">AI77</strain>
    </source>
</reference>
<evidence type="ECO:0000313" key="3">
    <source>
        <dbReference type="Proteomes" id="UP000436522"/>
    </source>
</evidence>
<dbReference type="InterPro" id="IPR030995">
    <property type="entry name" value="SoxZ"/>
</dbReference>
<evidence type="ECO:0000259" key="1">
    <source>
        <dbReference type="Pfam" id="PF08770"/>
    </source>
</evidence>
<dbReference type="Gene3D" id="2.60.40.10">
    <property type="entry name" value="Immunoglobulins"/>
    <property type="match status" value="1"/>
</dbReference>
<dbReference type="Pfam" id="PF08770">
    <property type="entry name" value="SoxZ"/>
    <property type="match status" value="1"/>
</dbReference>
<dbReference type="NCBIfam" id="TIGR04490">
    <property type="entry name" value="SoxZ_true"/>
    <property type="match status" value="1"/>
</dbReference>
<dbReference type="SUPFAM" id="SSF81296">
    <property type="entry name" value="E set domains"/>
    <property type="match status" value="1"/>
</dbReference>
<dbReference type="InterPro" id="IPR014880">
    <property type="entry name" value="SoxZ_dom"/>
</dbReference>
<dbReference type="OrthoDB" id="9795530at2"/>
<dbReference type="Proteomes" id="UP000436522">
    <property type="component" value="Unassembled WGS sequence"/>
</dbReference>
<name>A0A640VY41_9RHOB</name>
<dbReference type="AlphaFoldDB" id="A0A640VY41"/>
<protein>
    <recommendedName>
        <fullName evidence="1">Sulphur oxidation protein SoxZ domain-containing protein</fullName>
    </recommendedName>
</protein>
<dbReference type="RefSeq" id="WP_159980774.1">
    <property type="nucleotide sequence ID" value="NZ_BLIV01000011.1"/>
</dbReference>
<gene>
    <name evidence="2" type="ORF">So717_40430</name>
</gene>
<organism evidence="2 3">
    <name type="scientific">Roseobacter cerasinus</name>
    <dbReference type="NCBI Taxonomy" id="2602289"/>
    <lineage>
        <taxon>Bacteria</taxon>
        <taxon>Pseudomonadati</taxon>
        <taxon>Pseudomonadota</taxon>
        <taxon>Alphaproteobacteria</taxon>
        <taxon>Rhodobacterales</taxon>
        <taxon>Roseobacteraceae</taxon>
        <taxon>Roseobacter</taxon>
    </lineage>
</organism>
<feature type="domain" description="Sulphur oxidation protein SoxZ" evidence="1">
    <location>
        <begin position="10"/>
        <end position="103"/>
    </location>
</feature>
<keyword evidence="3" id="KW-1185">Reference proteome</keyword>
<proteinExistence type="predicted"/>
<comment type="caution">
    <text evidence="2">The sequence shown here is derived from an EMBL/GenBank/DDBJ whole genome shotgun (WGS) entry which is preliminary data.</text>
</comment>
<dbReference type="InterPro" id="IPR014756">
    <property type="entry name" value="Ig_E-set"/>
</dbReference>
<sequence>MATGVKSRVKLPKTARAGEVITIKTLITHRMESGQRINDDGTAIPRSIIHRFTCDFEGAQVVDVTLHPGVATNPFFEFRARVPRAGVFNFTWYDEDGAVYTDSKMISVT</sequence>
<evidence type="ECO:0000313" key="2">
    <source>
        <dbReference type="EMBL" id="GFE52290.1"/>
    </source>
</evidence>
<dbReference type="InterPro" id="IPR013783">
    <property type="entry name" value="Ig-like_fold"/>
</dbReference>
<accession>A0A640VY41</accession>